<dbReference type="InterPro" id="IPR039143">
    <property type="entry name" value="GNPNAT1-like"/>
</dbReference>
<organism evidence="2 3">
    <name type="scientific">Candidatus Fusicatenibacter merdavium</name>
    <dbReference type="NCBI Taxonomy" id="2838600"/>
    <lineage>
        <taxon>Bacteria</taxon>
        <taxon>Bacillati</taxon>
        <taxon>Bacillota</taxon>
        <taxon>Clostridia</taxon>
        <taxon>Lachnospirales</taxon>
        <taxon>Lachnospiraceae</taxon>
        <taxon>Fusicatenibacter</taxon>
    </lineage>
</organism>
<evidence type="ECO:0000313" key="3">
    <source>
        <dbReference type="Proteomes" id="UP000886890"/>
    </source>
</evidence>
<dbReference type="CDD" id="cd04301">
    <property type="entry name" value="NAT_SF"/>
    <property type="match status" value="1"/>
</dbReference>
<dbReference type="InterPro" id="IPR000182">
    <property type="entry name" value="GNAT_dom"/>
</dbReference>
<name>A0A9D1XAZ0_9FIRM</name>
<dbReference type="EMBL" id="DXEK01000015">
    <property type="protein sequence ID" value="HIX76193.1"/>
    <property type="molecule type" value="Genomic_DNA"/>
</dbReference>
<dbReference type="EC" id="2.3.1.-" evidence="2"/>
<proteinExistence type="predicted"/>
<protein>
    <submittedName>
        <fullName evidence="2">GNAT family N-acetyltransferase</fullName>
        <ecNumber evidence="2">2.3.1.-</ecNumber>
    </submittedName>
</protein>
<gene>
    <name evidence="2" type="ORF">H9734_01145</name>
</gene>
<dbReference type="Pfam" id="PF13673">
    <property type="entry name" value="Acetyltransf_10"/>
    <property type="match status" value="1"/>
</dbReference>
<dbReference type="PROSITE" id="PS51186">
    <property type="entry name" value="GNAT"/>
    <property type="match status" value="1"/>
</dbReference>
<comment type="caution">
    <text evidence="2">The sequence shown here is derived from an EMBL/GenBank/DDBJ whole genome shotgun (WGS) entry which is preliminary data.</text>
</comment>
<sequence length="137" mass="15902">MEYKISGLGEDAAKIRTEVFVEEQGFSNEFDDTDHIAEHIVFYEDGIPAAVCRFYPDHMEGTFIAGRIAVRREFRGRHLGNFIMSTLEQEIRKRGGRRILLSAQKQAVPFYEKNGYHCIGEPYLDEFCPHIQMVREL</sequence>
<dbReference type="AlphaFoldDB" id="A0A9D1XAZ0"/>
<feature type="domain" description="N-acetyltransferase" evidence="1">
    <location>
        <begin position="1"/>
        <end position="137"/>
    </location>
</feature>
<dbReference type="Gene3D" id="3.40.630.30">
    <property type="match status" value="1"/>
</dbReference>
<dbReference type="PANTHER" id="PTHR13355">
    <property type="entry name" value="GLUCOSAMINE 6-PHOSPHATE N-ACETYLTRANSFERASE"/>
    <property type="match status" value="1"/>
</dbReference>
<reference evidence="2" key="2">
    <citation type="submission" date="2021-04" db="EMBL/GenBank/DDBJ databases">
        <authorList>
            <person name="Gilroy R."/>
        </authorList>
    </citation>
    <scope>NUCLEOTIDE SEQUENCE</scope>
    <source>
        <strain evidence="2">CHK183-1962</strain>
    </source>
</reference>
<keyword evidence="2" id="KW-0808">Transferase</keyword>
<dbReference type="InterPro" id="IPR016181">
    <property type="entry name" value="Acyl_CoA_acyltransferase"/>
</dbReference>
<dbReference type="SUPFAM" id="SSF55729">
    <property type="entry name" value="Acyl-CoA N-acyltransferases (Nat)"/>
    <property type="match status" value="1"/>
</dbReference>
<accession>A0A9D1XAZ0</accession>
<evidence type="ECO:0000313" key="2">
    <source>
        <dbReference type="EMBL" id="HIX76193.1"/>
    </source>
</evidence>
<dbReference type="Proteomes" id="UP000886890">
    <property type="component" value="Unassembled WGS sequence"/>
</dbReference>
<dbReference type="GO" id="GO:0008080">
    <property type="term" value="F:N-acetyltransferase activity"/>
    <property type="evidence" value="ECO:0007669"/>
    <property type="project" value="TreeGrafter"/>
</dbReference>
<keyword evidence="2" id="KW-0012">Acyltransferase</keyword>
<reference evidence="2" key="1">
    <citation type="journal article" date="2021" name="PeerJ">
        <title>Extensive microbial diversity within the chicken gut microbiome revealed by metagenomics and culture.</title>
        <authorList>
            <person name="Gilroy R."/>
            <person name="Ravi A."/>
            <person name="Getino M."/>
            <person name="Pursley I."/>
            <person name="Horton D.L."/>
            <person name="Alikhan N.F."/>
            <person name="Baker D."/>
            <person name="Gharbi K."/>
            <person name="Hall N."/>
            <person name="Watson M."/>
            <person name="Adriaenssens E.M."/>
            <person name="Foster-Nyarko E."/>
            <person name="Jarju S."/>
            <person name="Secka A."/>
            <person name="Antonio M."/>
            <person name="Oren A."/>
            <person name="Chaudhuri R.R."/>
            <person name="La Ragione R."/>
            <person name="Hildebrand F."/>
            <person name="Pallen M.J."/>
        </authorList>
    </citation>
    <scope>NUCLEOTIDE SEQUENCE</scope>
    <source>
        <strain evidence="2">CHK183-1962</strain>
    </source>
</reference>
<evidence type="ECO:0000259" key="1">
    <source>
        <dbReference type="PROSITE" id="PS51186"/>
    </source>
</evidence>